<accession>A0A3L7ZUD9</accession>
<dbReference type="PRINTS" id="PR00344">
    <property type="entry name" value="BCTRLSENSOR"/>
</dbReference>
<dbReference type="PROSITE" id="PS50109">
    <property type="entry name" value="HIS_KIN"/>
    <property type="match status" value="1"/>
</dbReference>
<dbReference type="EMBL" id="RAYI01000001">
    <property type="protein sequence ID" value="RLT75318.1"/>
    <property type="molecule type" value="Genomic_DNA"/>
</dbReference>
<dbReference type="RefSeq" id="WP_121734780.1">
    <property type="nucleotide sequence ID" value="NZ_QXXG01000001.1"/>
</dbReference>
<reference evidence="7 9" key="1">
    <citation type="submission" date="2018-09" db="EMBL/GenBank/DDBJ databases">
        <title>Murine metabolic-syndrome-specific gut microbial biobank.</title>
        <authorList>
            <person name="Liu C."/>
        </authorList>
    </citation>
    <scope>NUCLEOTIDE SEQUENCE [LARGE SCALE GENOMIC DNA]</scope>
    <source>
        <strain evidence="7 9">8-P5</strain>
    </source>
</reference>
<dbReference type="SUPFAM" id="SSF55874">
    <property type="entry name" value="ATPase domain of HSP90 chaperone/DNA topoisomerase II/histidine kinase"/>
    <property type="match status" value="1"/>
</dbReference>
<feature type="domain" description="Histidine kinase" evidence="5">
    <location>
        <begin position="150"/>
        <end position="371"/>
    </location>
</feature>
<dbReference type="OrthoDB" id="9781208at2"/>
<dbReference type="SMART" id="SM00387">
    <property type="entry name" value="HATPase_c"/>
    <property type="match status" value="1"/>
</dbReference>
<gene>
    <name evidence="7" type="ORF">D7V78_02085</name>
    <name evidence="8" type="ORF">E5342_00165</name>
</gene>
<evidence type="ECO:0000313" key="7">
    <source>
        <dbReference type="EMBL" id="RLT75318.1"/>
    </source>
</evidence>
<dbReference type="InterPro" id="IPR003594">
    <property type="entry name" value="HATPase_dom"/>
</dbReference>
<comment type="catalytic activity">
    <reaction evidence="1">
        <text>ATP + protein L-histidine = ADP + protein N-phospho-L-histidine.</text>
        <dbReference type="EC" id="2.7.13.3"/>
    </reaction>
</comment>
<dbReference type="PANTHER" id="PTHR43547:SF2">
    <property type="entry name" value="HYBRID SIGNAL TRANSDUCTION HISTIDINE KINASE C"/>
    <property type="match status" value="1"/>
</dbReference>
<dbReference type="SMART" id="SM00448">
    <property type="entry name" value="REC"/>
    <property type="match status" value="1"/>
</dbReference>
<evidence type="ECO:0000259" key="5">
    <source>
        <dbReference type="PROSITE" id="PS50109"/>
    </source>
</evidence>
<evidence type="ECO:0000313" key="9">
    <source>
        <dbReference type="Proteomes" id="UP000278164"/>
    </source>
</evidence>
<dbReference type="InterPro" id="IPR004358">
    <property type="entry name" value="Sig_transdc_His_kin-like_C"/>
</dbReference>
<name>A0A3L7ZUD9_PARDI</name>
<evidence type="ECO:0000313" key="8">
    <source>
        <dbReference type="EMBL" id="TGY63804.1"/>
    </source>
</evidence>
<evidence type="ECO:0000256" key="2">
    <source>
        <dbReference type="ARBA" id="ARBA00012438"/>
    </source>
</evidence>
<dbReference type="GO" id="GO:0000155">
    <property type="term" value="F:phosphorelay sensor kinase activity"/>
    <property type="evidence" value="ECO:0007669"/>
    <property type="project" value="TreeGrafter"/>
</dbReference>
<evidence type="ECO:0000256" key="4">
    <source>
        <dbReference type="PROSITE-ProRule" id="PRU00169"/>
    </source>
</evidence>
<feature type="modified residue" description="4-aspartylphosphate" evidence="4">
    <location>
        <position position="58"/>
    </location>
</feature>
<dbReference type="EC" id="2.7.13.3" evidence="2"/>
<proteinExistence type="predicted"/>
<evidence type="ECO:0000313" key="10">
    <source>
        <dbReference type="Proteomes" id="UP000310032"/>
    </source>
</evidence>
<dbReference type="SUPFAM" id="SSF52172">
    <property type="entry name" value="CheY-like"/>
    <property type="match status" value="1"/>
</dbReference>
<evidence type="ECO:0000259" key="6">
    <source>
        <dbReference type="PROSITE" id="PS50110"/>
    </source>
</evidence>
<sequence>MDKLASEYKVLIVDDVPMNVMLVQAVLKKEGYTLLTCDNGIKALRIANEKHPNLILLDIMMPEMDGYEVLQHLKSNPETTDIPVIIMSALSDMQSIVKGYQLGATEYVTKPFQREELVKRVAHRYELYSIKRIKAELEHTIESRDTLYSVIANDLRSPLGSLKMMNNAILTMVDKERVGDEAYEMIQMMNKTSEEVFLLLDNLLKWAKSRLNKQRLYKQQTDINSIINSTAKTYIPMAAQKGVKIILENPDKELVGRVDIDMLKTIIRNLVSNAMKFSFEGGTITVSSRSEGDLVTVRVKDTGKGIKKEDQDKLLKQDSHFTTYGTKNEKGSGLGLMLCKDFVELHGGKLWFESEGEGKGTTFLFSMKALNQEDVPR</sequence>
<dbReference type="PROSITE" id="PS50110">
    <property type="entry name" value="RESPONSE_REGULATORY"/>
    <property type="match status" value="1"/>
</dbReference>
<keyword evidence="7" id="KW-0808">Transferase</keyword>
<dbReference type="Proteomes" id="UP000278164">
    <property type="component" value="Unassembled WGS sequence"/>
</dbReference>
<evidence type="ECO:0000256" key="3">
    <source>
        <dbReference type="ARBA" id="ARBA00022553"/>
    </source>
</evidence>
<dbReference type="Pfam" id="PF02518">
    <property type="entry name" value="HATPase_c"/>
    <property type="match status" value="1"/>
</dbReference>
<dbReference type="Gene3D" id="3.40.50.2300">
    <property type="match status" value="1"/>
</dbReference>
<protein>
    <recommendedName>
        <fullName evidence="2">histidine kinase</fullName>
        <ecNumber evidence="2">2.7.13.3</ecNumber>
    </recommendedName>
</protein>
<dbReference type="CDD" id="cd00075">
    <property type="entry name" value="HATPase"/>
    <property type="match status" value="1"/>
</dbReference>
<dbReference type="PANTHER" id="PTHR43547">
    <property type="entry name" value="TWO-COMPONENT HISTIDINE KINASE"/>
    <property type="match status" value="1"/>
</dbReference>
<dbReference type="Proteomes" id="UP000310032">
    <property type="component" value="Unassembled WGS sequence"/>
</dbReference>
<dbReference type="InterPro" id="IPR005467">
    <property type="entry name" value="His_kinase_dom"/>
</dbReference>
<dbReference type="EMBL" id="SRYM01000001">
    <property type="protein sequence ID" value="TGY63804.1"/>
    <property type="molecule type" value="Genomic_DNA"/>
</dbReference>
<dbReference type="Pfam" id="PF00072">
    <property type="entry name" value="Response_reg"/>
    <property type="match status" value="1"/>
</dbReference>
<evidence type="ECO:0000256" key="1">
    <source>
        <dbReference type="ARBA" id="ARBA00000085"/>
    </source>
</evidence>
<dbReference type="InterPro" id="IPR011006">
    <property type="entry name" value="CheY-like_superfamily"/>
</dbReference>
<dbReference type="InterPro" id="IPR001789">
    <property type="entry name" value="Sig_transdc_resp-reg_receiver"/>
</dbReference>
<keyword evidence="3 4" id="KW-0597">Phosphoprotein</keyword>
<reference evidence="8 10" key="2">
    <citation type="submission" date="2019-04" db="EMBL/GenBank/DDBJ databases">
        <title>Microbes associate with the intestines of laboratory mice.</title>
        <authorList>
            <person name="Navarre W."/>
            <person name="Wong E."/>
            <person name="Huang K."/>
            <person name="Tropini C."/>
            <person name="Ng K."/>
            <person name="Yu B."/>
        </authorList>
    </citation>
    <scope>NUCLEOTIDE SEQUENCE [LARGE SCALE GENOMIC DNA]</scope>
    <source>
        <strain evidence="8 10">NM39_I3</strain>
    </source>
</reference>
<dbReference type="AlphaFoldDB" id="A0A3L7ZUD9"/>
<feature type="domain" description="Response regulatory" evidence="6">
    <location>
        <begin position="9"/>
        <end position="125"/>
    </location>
</feature>
<keyword evidence="7" id="KW-0418">Kinase</keyword>
<dbReference type="Gene3D" id="1.10.287.130">
    <property type="match status" value="1"/>
</dbReference>
<dbReference type="Gene3D" id="3.30.565.10">
    <property type="entry name" value="Histidine kinase-like ATPase, C-terminal domain"/>
    <property type="match status" value="1"/>
</dbReference>
<comment type="caution">
    <text evidence="7">The sequence shown here is derived from an EMBL/GenBank/DDBJ whole genome shotgun (WGS) entry which is preliminary data.</text>
</comment>
<dbReference type="InterPro" id="IPR036890">
    <property type="entry name" value="HATPase_C_sf"/>
</dbReference>
<organism evidence="7 9">
    <name type="scientific">Parabacteroides distasonis</name>
    <dbReference type="NCBI Taxonomy" id="823"/>
    <lineage>
        <taxon>Bacteria</taxon>
        <taxon>Pseudomonadati</taxon>
        <taxon>Bacteroidota</taxon>
        <taxon>Bacteroidia</taxon>
        <taxon>Bacteroidales</taxon>
        <taxon>Tannerellaceae</taxon>
        <taxon>Parabacteroides</taxon>
    </lineage>
</organism>